<dbReference type="AlphaFoldDB" id="A0A2A6B463"/>
<dbReference type="SMART" id="SM00289">
    <property type="entry name" value="WR1"/>
    <property type="match status" value="19"/>
</dbReference>
<accession>A0A2A6B463</accession>
<accession>A0A8R1YLC7</accession>
<protein>
    <submittedName>
        <fullName evidence="1">Pqn-25</fullName>
    </submittedName>
</protein>
<dbReference type="InterPro" id="IPR006149">
    <property type="entry name" value="EB_dom"/>
</dbReference>
<dbReference type="Pfam" id="PF01683">
    <property type="entry name" value="EB"/>
    <property type="match status" value="17"/>
</dbReference>
<dbReference type="Proteomes" id="UP000005239">
    <property type="component" value="Unassembled WGS sequence"/>
</dbReference>
<gene>
    <name evidence="1" type="primary">WBGene00115081</name>
</gene>
<evidence type="ECO:0000313" key="1">
    <source>
        <dbReference type="EnsemblMetazoa" id="PPA25527.1"/>
    </source>
</evidence>
<keyword evidence="2" id="KW-1185">Reference proteome</keyword>
<dbReference type="PANTHER" id="PTHR37157:SF2">
    <property type="entry name" value="EB DOMAIN-CONTAINING PROTEIN-RELATED"/>
    <property type="match status" value="1"/>
</dbReference>
<dbReference type="OrthoDB" id="5874482at2759"/>
<dbReference type="PANTHER" id="PTHR37157">
    <property type="entry name" value="PRION-LIKE-(Q/N-RICH) DOMAIN-BEARING PROTEIN 25"/>
    <property type="match status" value="1"/>
</dbReference>
<dbReference type="EnsemblMetazoa" id="PPA25527.1">
    <property type="protein sequence ID" value="PPA25527.1"/>
    <property type="gene ID" value="WBGene00115081"/>
</dbReference>
<reference evidence="1" key="2">
    <citation type="submission" date="2022-06" db="UniProtKB">
        <authorList>
            <consortium name="EnsemblMetazoa"/>
        </authorList>
    </citation>
    <scope>IDENTIFICATION</scope>
    <source>
        <strain evidence="1">PS312</strain>
    </source>
</reference>
<dbReference type="InterPro" id="IPR006150">
    <property type="entry name" value="Cys_repeat_1"/>
</dbReference>
<dbReference type="SMART" id="SM00181">
    <property type="entry name" value="EGF"/>
    <property type="match status" value="7"/>
</dbReference>
<organism evidence="1 2">
    <name type="scientific">Pristionchus pacificus</name>
    <name type="common">Parasitic nematode worm</name>
    <dbReference type="NCBI Taxonomy" id="54126"/>
    <lineage>
        <taxon>Eukaryota</taxon>
        <taxon>Metazoa</taxon>
        <taxon>Ecdysozoa</taxon>
        <taxon>Nematoda</taxon>
        <taxon>Chromadorea</taxon>
        <taxon>Rhabditida</taxon>
        <taxon>Rhabditina</taxon>
        <taxon>Diplogasteromorpha</taxon>
        <taxon>Diplogasteroidea</taxon>
        <taxon>Neodiplogasteridae</taxon>
        <taxon>Pristionchus</taxon>
    </lineage>
</organism>
<sequence length="1197" mass="122108">MRILLLSSIFISTVFSALPCPNGKVAVPSPNNSYVECTNSTKGDACGTIGSCEIVSNPLASKSQQLCCIDSTLLCPDGQFMYGGRCYEEIDLPLGGNGTSDGPKQGQMILQQAVTCQLGQVQVNGQCLQLAAPGSACTASQQCIDSSICNNQRCSCSTFNAQIINNYCIVPSTSCSQTQTMVNGQCVTYTTVGLQCQGNGQASNCVGASNCVNQVCTCPSNLSPMNGYCVQNPSQSSQCTNAQVLVNGQCLSFSAPGNQCQSSLQCLDRSTCNNGACACTTFGAQVISGYCLTPVNGCSNTQTQVNGQCVSYATPGSPCQANAQCVGGSTCVSSFCSCPSGTTSLNGYCVTSGGNNVNNCPVGQVLVNGQCLSSVQLGGFCQAVQQCPSNTICQGTCQCQAGFTNQNGQCVGGSNGGCQQGQVLVNGQCLSLASPGSQCQSSLQCIDSSSCVNGRCACADSSAQVINGYCLTPGFGCSQTQTLVNGQCLSFAQSGSSCQATAQCVGGSSCVNQMCTCPSGTTDMFKYCISSSSNPSNPCPTGQAQVNGQCVSLAAPGSSCQATAQCLDSSTCSNSICACSNLGSILVSGYCVTPVNGCGNFQTQVNGQCVSLSTPGQQCIATQQCVSGATCINSVCTCPSGRTQMNGYCVATGGTGGCTNGQVLVNGVCVNRSPLGGQCQQAAQCGDNTQCTNGICQCAFGFQQVLSNCVRSGDSSCPRGQVSVNGQCVSLVSPGFQCASSLQCIDNSNCLNGICSCAATNMQAISGYCVQPGTAVGCAQTQQARVNGQCVTFSIVGQSCVGSEQCVGGSMCINQQCTCPMGRFSMNGYCLVDAVTGGNCNALTQVLVNGVCYNLVQPGQQCQISQQCIGGGQCFNSICQNGLNCPSGQVAVNGQCMTIVQPGGFCQVSQQCANNGQCLNGICQNGNGNNGQCKSYQVSVSGQCLDTVSIGQQCSAQQQCINNANCLSNRCQCNSGFTFNGQACLSAGIFPTCTGLTVSSNGQCLQLVAMNQFCSATPQCMGFSVCTSSFCKCPYAYSEMNGVCRKSTSVNNCPTGQVMSPSGACLSMVGIGGTCQINEQCPSGASCTLGRCTQGSTGGVTCNDPNKEVAIANGQPINCQVQLCPADAQCEMAQQQFVCCRPRNSSGTSGFCPSGQTVELLTTGSPKNCLLQACSSGRVCLFSNSANGFVCCGNTFG</sequence>
<dbReference type="InterPro" id="IPR000742">
    <property type="entry name" value="EGF"/>
</dbReference>
<name>A0A2A6B463_PRIPA</name>
<reference evidence="2" key="1">
    <citation type="journal article" date="2008" name="Nat. Genet.">
        <title>The Pristionchus pacificus genome provides a unique perspective on nematode lifestyle and parasitism.</title>
        <authorList>
            <person name="Dieterich C."/>
            <person name="Clifton S.W."/>
            <person name="Schuster L.N."/>
            <person name="Chinwalla A."/>
            <person name="Delehaunty K."/>
            <person name="Dinkelacker I."/>
            <person name="Fulton L."/>
            <person name="Fulton R."/>
            <person name="Godfrey J."/>
            <person name="Minx P."/>
            <person name="Mitreva M."/>
            <person name="Roeseler W."/>
            <person name="Tian H."/>
            <person name="Witte H."/>
            <person name="Yang S.P."/>
            <person name="Wilson R.K."/>
            <person name="Sommer R.J."/>
        </authorList>
    </citation>
    <scope>NUCLEOTIDE SEQUENCE [LARGE SCALE GENOMIC DNA]</scope>
    <source>
        <strain evidence="2">PS312</strain>
    </source>
</reference>
<proteinExistence type="predicted"/>
<evidence type="ECO:0000313" key="2">
    <source>
        <dbReference type="Proteomes" id="UP000005239"/>
    </source>
</evidence>